<evidence type="ECO:0000313" key="2">
    <source>
        <dbReference type="Proteomes" id="UP000290253"/>
    </source>
</evidence>
<dbReference type="PANTHER" id="PTHR10668:SF105">
    <property type="entry name" value="DEHYDROGENASE-RELATED"/>
    <property type="match status" value="1"/>
</dbReference>
<dbReference type="InterPro" id="IPR036188">
    <property type="entry name" value="FAD/NAD-bd_sf"/>
</dbReference>
<dbReference type="SUPFAM" id="SSF51905">
    <property type="entry name" value="FAD/NAD(P)-binding domain"/>
    <property type="match status" value="1"/>
</dbReference>
<dbReference type="PRINTS" id="PR00419">
    <property type="entry name" value="ADXRDTASE"/>
</dbReference>
<dbReference type="RefSeq" id="WP_129206262.1">
    <property type="nucleotide sequence ID" value="NZ_BMGU01000001.1"/>
</dbReference>
<reference evidence="1 2" key="1">
    <citation type="journal article" date="2016" name="Int. J. Syst. Evol. Microbiol.">
        <title>Acidipila dinghuensis sp. nov., an acidobacterium isolated from forest soil.</title>
        <authorList>
            <person name="Jiang Y.W."/>
            <person name="Wang J."/>
            <person name="Chen M.H."/>
            <person name="Lv Y.Y."/>
            <person name="Qiu L.H."/>
        </authorList>
    </citation>
    <scope>NUCLEOTIDE SEQUENCE [LARGE SCALE GENOMIC DNA]</scope>
    <source>
        <strain evidence="1 2">DHOF10</strain>
    </source>
</reference>
<dbReference type="Gene3D" id="3.50.50.60">
    <property type="entry name" value="FAD/NAD(P)-binding domain"/>
    <property type="match status" value="1"/>
</dbReference>
<comment type="caution">
    <text evidence="1">The sequence shown here is derived from an EMBL/GenBank/DDBJ whole genome shotgun (WGS) entry which is preliminary data.</text>
</comment>
<dbReference type="PANTHER" id="PTHR10668">
    <property type="entry name" value="PHYTOENE DEHYDROGENASE"/>
    <property type="match status" value="1"/>
</dbReference>
<dbReference type="EMBL" id="SDMK01000001">
    <property type="protein sequence ID" value="RXS96513.1"/>
    <property type="molecule type" value="Genomic_DNA"/>
</dbReference>
<accession>A0A4Q1SGQ8</accession>
<sequence length="472" mass="50320">MPRASVIGAGPNGLAAAITMAQAGYGVTVFEAESILGGASRTLELTLPGFRHDFGSAVHPMGASSPFFRSLPLADYGLRWVHGLIPLAHPLDDGTAVVLERDLGEAVRLLGEDGEAWRRLVEPLVRNWDVFANEILGPIPHLPRHPLLLAGFGLRAMLPATLLARRFRSERTKALFAGMAAHSFLSLEAPLSSAIGIVLAASTHVVGWPVPAGGAQAIPNALAGYLRSLGGSVETGRRIVSLEELAASDAGHPVLFDTAPRHLASIAGSRLPAGFRRCLERFEPGPGAFKIDYALSEPIPWTAADCRRAICLHLGGSLAEIARSEDAMSRGRISERPYMILAQPTLFDPSRAPEGKHIAWVYCHVPNGCTVDMTEIVECQIERFAPGFRDCVLARRVSTPADLEAADSNLVGGDISGGAMTLGQTFLRPTWKQYATPDRNLYLCSSSTPPGGGVHGMCGYRAAQLALRTHGL</sequence>
<name>A0A4Q1SGQ8_9BACT</name>
<evidence type="ECO:0000313" key="1">
    <source>
        <dbReference type="EMBL" id="RXS96513.1"/>
    </source>
</evidence>
<organism evidence="1 2">
    <name type="scientific">Silvibacterium dinghuense</name>
    <dbReference type="NCBI Taxonomy" id="1560006"/>
    <lineage>
        <taxon>Bacteria</taxon>
        <taxon>Pseudomonadati</taxon>
        <taxon>Acidobacteriota</taxon>
        <taxon>Terriglobia</taxon>
        <taxon>Terriglobales</taxon>
        <taxon>Acidobacteriaceae</taxon>
        <taxon>Silvibacterium</taxon>
    </lineage>
</organism>
<protein>
    <submittedName>
        <fullName evidence="1">NAD(P)/FAD-dependent oxidoreductase</fullName>
    </submittedName>
</protein>
<dbReference type="AlphaFoldDB" id="A0A4Q1SGQ8"/>
<keyword evidence="2" id="KW-1185">Reference proteome</keyword>
<gene>
    <name evidence="1" type="ORF">ESZ00_00725</name>
</gene>
<dbReference type="Proteomes" id="UP000290253">
    <property type="component" value="Unassembled WGS sequence"/>
</dbReference>
<dbReference type="Pfam" id="PF13450">
    <property type="entry name" value="NAD_binding_8"/>
    <property type="match status" value="1"/>
</dbReference>
<proteinExistence type="predicted"/>
<dbReference type="OrthoDB" id="9814556at2"/>